<dbReference type="PROSITE" id="PS50060">
    <property type="entry name" value="MAM_2"/>
    <property type="match status" value="1"/>
</dbReference>
<dbReference type="AlphaFoldDB" id="A0A914EP96"/>
<protein>
    <submittedName>
        <fullName evidence="3">MAM domain-containing protein</fullName>
    </submittedName>
</protein>
<feature type="domain" description="MAM" evidence="1">
    <location>
        <begin position="39"/>
        <end position="218"/>
    </location>
</feature>
<evidence type="ECO:0000313" key="2">
    <source>
        <dbReference type="Proteomes" id="UP000887540"/>
    </source>
</evidence>
<dbReference type="Gene3D" id="2.60.120.200">
    <property type="match status" value="1"/>
</dbReference>
<organism evidence="2 3">
    <name type="scientific">Acrobeloides nanus</name>
    <dbReference type="NCBI Taxonomy" id="290746"/>
    <lineage>
        <taxon>Eukaryota</taxon>
        <taxon>Metazoa</taxon>
        <taxon>Ecdysozoa</taxon>
        <taxon>Nematoda</taxon>
        <taxon>Chromadorea</taxon>
        <taxon>Rhabditida</taxon>
        <taxon>Tylenchina</taxon>
        <taxon>Cephalobomorpha</taxon>
        <taxon>Cephaloboidea</taxon>
        <taxon>Cephalobidae</taxon>
        <taxon>Acrobeloides</taxon>
    </lineage>
</organism>
<keyword evidence="2" id="KW-1185">Reference proteome</keyword>
<evidence type="ECO:0000313" key="3">
    <source>
        <dbReference type="WBParaSite" id="ACRNAN_scaffold9690.g18603.t1"/>
    </source>
</evidence>
<dbReference type="SMART" id="SM00137">
    <property type="entry name" value="MAM"/>
    <property type="match status" value="1"/>
</dbReference>
<dbReference type="Proteomes" id="UP000887540">
    <property type="component" value="Unplaced"/>
</dbReference>
<sequence>MDLRKFLGGDIELDLSTWNPIIKMPSIFGQIQISHPSDLNCDNFDAWSTPVCRWRNEWTRKEDGDELDWLRAKNGWGENESIAIFGTNKRATGYYIFTGSRQKLSPNSSALLVSDPIQCQEGDGRLNFRYWTSPGTKIRVCVRRPGSVKTCDCDWCSTEIIRGDPGPAEILIPGSILYEFEIVIEASHFDYDSFGFTGGMVILDDISYNAAAVYNCKDIPHVDPLPTISLATCQTVSCSFDLDECLNQIRSTGWRVEEGPVGNLHTGIRMGYKGNFIYAKGTETKILPLGPFSLSRQGILEFCYYIACRNTFLSLYATLKNYDRILLYKTEEISIKPHEWLCRQVILEEGEYEKLEITTENSTNPYAYIGLDNIRLLDPITFQDLCAQPEVEKETLQASKSLASLTAKMKPIKILSNVNYQKFLSRLVS</sequence>
<name>A0A914EP96_9BILA</name>
<dbReference type="WBParaSite" id="ACRNAN_scaffold9690.g18603.t1">
    <property type="protein sequence ID" value="ACRNAN_scaffold9690.g18603.t1"/>
    <property type="gene ID" value="ACRNAN_scaffold9690.g18603"/>
</dbReference>
<evidence type="ECO:0000259" key="1">
    <source>
        <dbReference type="PROSITE" id="PS50060"/>
    </source>
</evidence>
<dbReference type="InterPro" id="IPR000998">
    <property type="entry name" value="MAM_dom"/>
</dbReference>
<accession>A0A914EP96</accession>
<dbReference type="GO" id="GO:0016020">
    <property type="term" value="C:membrane"/>
    <property type="evidence" value="ECO:0007669"/>
    <property type="project" value="InterPro"/>
</dbReference>
<proteinExistence type="predicted"/>
<reference evidence="3" key="1">
    <citation type="submission" date="2022-11" db="UniProtKB">
        <authorList>
            <consortium name="WormBaseParasite"/>
        </authorList>
    </citation>
    <scope>IDENTIFICATION</scope>
</reference>